<dbReference type="InterPro" id="IPR050789">
    <property type="entry name" value="Diverse_Enzym_Activities"/>
</dbReference>
<evidence type="ECO:0000313" key="2">
    <source>
        <dbReference type="EMBL" id="MDU0352907.1"/>
    </source>
</evidence>
<protein>
    <submittedName>
        <fullName evidence="2">Serine hydrolase</fullName>
        <ecNumber evidence="2">3.-.-.-</ecNumber>
    </submittedName>
</protein>
<dbReference type="Proteomes" id="UP001247805">
    <property type="component" value="Unassembled WGS sequence"/>
</dbReference>
<dbReference type="SUPFAM" id="SSF56601">
    <property type="entry name" value="beta-lactamase/transpeptidase-like"/>
    <property type="match status" value="1"/>
</dbReference>
<comment type="caution">
    <text evidence="2">The sequence shown here is derived from an EMBL/GenBank/DDBJ whole genome shotgun (WGS) entry which is preliminary data.</text>
</comment>
<accession>A0ABU3SSB4</accession>
<keyword evidence="2" id="KW-0378">Hydrolase</keyword>
<dbReference type="Gene3D" id="3.40.710.10">
    <property type="entry name" value="DD-peptidase/beta-lactamase superfamily"/>
    <property type="match status" value="1"/>
</dbReference>
<feature type="domain" description="Beta-lactamase-related" evidence="1">
    <location>
        <begin position="10"/>
        <end position="280"/>
    </location>
</feature>
<keyword evidence="3" id="KW-1185">Reference proteome</keyword>
<sequence>MLRQDNQAGLDSRALLVVKDGKIVAESYADGFRAGTPIIGWSMGKSLTSILLGNLAFKQKIQVEQSHLFDAWLEDERRNITLQSLLQMTSGLAFDETYIQGTDATRMLFLQPSASGYALAKSAEHEVDRHFMYSSGTTNILMRLASETLGGQQALIDYFYLQVAKPLGLSHTIFEVDAEGMFVGSSYIFASARDWARMGLLMLEQGKINNQRILSQEWVVAAQTPNNSDNEPRYGYQFWLNSGSNELRWPSLPVGSFAMSGSKNQRVMMIPSHNTVVVRLGWSSHYPINENVAKILATLE</sequence>
<evidence type="ECO:0000259" key="1">
    <source>
        <dbReference type="Pfam" id="PF00144"/>
    </source>
</evidence>
<dbReference type="EMBL" id="JAWDIO010000002">
    <property type="protein sequence ID" value="MDU0352907.1"/>
    <property type="molecule type" value="Genomic_DNA"/>
</dbReference>
<dbReference type="PANTHER" id="PTHR43283:SF7">
    <property type="entry name" value="BETA-LACTAMASE-RELATED DOMAIN-CONTAINING PROTEIN"/>
    <property type="match status" value="1"/>
</dbReference>
<name>A0ABU3SSB4_9ALTE</name>
<dbReference type="Pfam" id="PF00144">
    <property type="entry name" value="Beta-lactamase"/>
    <property type="match status" value="1"/>
</dbReference>
<proteinExistence type="predicted"/>
<reference evidence="2 3" key="1">
    <citation type="submission" date="2023-10" db="EMBL/GenBank/DDBJ databases">
        <title>Glaciecola aquimarina strain GGW-M5 nov., isolated from a coastal seawater.</title>
        <authorList>
            <person name="Bayburt H."/>
            <person name="Kim J.M."/>
            <person name="Choi B.J."/>
            <person name="Jeon C.O."/>
        </authorList>
    </citation>
    <scope>NUCLEOTIDE SEQUENCE [LARGE SCALE GENOMIC DNA]</scope>
    <source>
        <strain evidence="2 3">KCTC 32108</strain>
    </source>
</reference>
<dbReference type="GO" id="GO:0016787">
    <property type="term" value="F:hydrolase activity"/>
    <property type="evidence" value="ECO:0007669"/>
    <property type="project" value="UniProtKB-KW"/>
</dbReference>
<dbReference type="EC" id="3.-.-.-" evidence="2"/>
<dbReference type="RefSeq" id="WP_316024611.1">
    <property type="nucleotide sequence ID" value="NZ_JAWDIO010000002.1"/>
</dbReference>
<dbReference type="InterPro" id="IPR001466">
    <property type="entry name" value="Beta-lactam-related"/>
</dbReference>
<organism evidence="2 3">
    <name type="scientific">Paraglaciecola aquimarina</name>
    <dbReference type="NCBI Taxonomy" id="1235557"/>
    <lineage>
        <taxon>Bacteria</taxon>
        <taxon>Pseudomonadati</taxon>
        <taxon>Pseudomonadota</taxon>
        <taxon>Gammaproteobacteria</taxon>
        <taxon>Alteromonadales</taxon>
        <taxon>Alteromonadaceae</taxon>
        <taxon>Paraglaciecola</taxon>
    </lineage>
</organism>
<gene>
    <name evidence="2" type="ORF">RS130_02300</name>
</gene>
<evidence type="ECO:0000313" key="3">
    <source>
        <dbReference type="Proteomes" id="UP001247805"/>
    </source>
</evidence>
<dbReference type="InterPro" id="IPR012338">
    <property type="entry name" value="Beta-lactam/transpept-like"/>
</dbReference>
<dbReference type="PANTHER" id="PTHR43283">
    <property type="entry name" value="BETA-LACTAMASE-RELATED"/>
    <property type="match status" value="1"/>
</dbReference>